<proteinExistence type="predicted"/>
<evidence type="ECO:0000256" key="1">
    <source>
        <dbReference type="SAM" id="Phobius"/>
    </source>
</evidence>
<keyword evidence="1" id="KW-0812">Transmembrane</keyword>
<keyword evidence="1" id="KW-0472">Membrane</keyword>
<evidence type="ECO:0008006" key="4">
    <source>
        <dbReference type="Google" id="ProtNLM"/>
    </source>
</evidence>
<protein>
    <recommendedName>
        <fullName evidence="4">DUF2975 domain-containing protein</fullName>
    </recommendedName>
</protein>
<name>A0A1S2VE01_9BACT</name>
<evidence type="ECO:0000313" key="2">
    <source>
        <dbReference type="EMBL" id="OIN56939.1"/>
    </source>
</evidence>
<accession>A0A1S2VE01</accession>
<organism evidence="2 3">
    <name type="scientific">Arsenicibacter rosenii</name>
    <dbReference type="NCBI Taxonomy" id="1750698"/>
    <lineage>
        <taxon>Bacteria</taxon>
        <taxon>Pseudomonadati</taxon>
        <taxon>Bacteroidota</taxon>
        <taxon>Cytophagia</taxon>
        <taxon>Cytophagales</taxon>
        <taxon>Spirosomataceae</taxon>
        <taxon>Arsenicibacter</taxon>
    </lineage>
</organism>
<feature type="transmembrane region" description="Helical" evidence="1">
    <location>
        <begin position="126"/>
        <end position="147"/>
    </location>
</feature>
<sequence>MQGINDDLTAMMKSPSFVHWAFRTFNALFYIQLLLIAIFPVAIWYAWVYSATTEHPNHLSVTLGTHLHTEITPAKQRADWDTPTKWQYTLQATPHTFLTQGSGQSGYLLTFQVTSVEGLIALPGPMWLTIALHTLSMLLLLWIVYFLRRLFRDLHYDKLFGEHQTRYIRHVGKGLVWYGLLEMGIVAIQNQLAIRYLEQHGFLVKSVFAISTQLPDGLLPVICGISILALERVFTYGKQLQQEHELTI</sequence>
<comment type="caution">
    <text evidence="2">The sequence shown here is derived from an EMBL/GenBank/DDBJ whole genome shotgun (WGS) entry which is preliminary data.</text>
</comment>
<feature type="transmembrane region" description="Helical" evidence="1">
    <location>
        <begin position="217"/>
        <end position="234"/>
    </location>
</feature>
<keyword evidence="3" id="KW-1185">Reference proteome</keyword>
<keyword evidence="1" id="KW-1133">Transmembrane helix</keyword>
<feature type="transmembrane region" description="Helical" evidence="1">
    <location>
        <begin position="20"/>
        <end position="47"/>
    </location>
</feature>
<feature type="transmembrane region" description="Helical" evidence="1">
    <location>
        <begin position="175"/>
        <end position="197"/>
    </location>
</feature>
<dbReference type="Pfam" id="PF11188">
    <property type="entry name" value="DUF2975"/>
    <property type="match status" value="1"/>
</dbReference>
<reference evidence="2 3" key="1">
    <citation type="submission" date="2016-10" db="EMBL/GenBank/DDBJ databases">
        <title>Arsenicibacter rosenii gen. nov., sp. nov., an efficient arsenic-methylating bacterium isolated from an arsenic-contaminated paddy soil.</title>
        <authorList>
            <person name="Huang K."/>
        </authorList>
    </citation>
    <scope>NUCLEOTIDE SEQUENCE [LARGE SCALE GENOMIC DNA]</scope>
    <source>
        <strain evidence="2 3">SM-1</strain>
    </source>
</reference>
<dbReference type="AlphaFoldDB" id="A0A1S2VE01"/>
<dbReference type="Proteomes" id="UP000181790">
    <property type="component" value="Unassembled WGS sequence"/>
</dbReference>
<dbReference type="InterPro" id="IPR021354">
    <property type="entry name" value="DUF2975"/>
</dbReference>
<evidence type="ECO:0000313" key="3">
    <source>
        <dbReference type="Proteomes" id="UP000181790"/>
    </source>
</evidence>
<gene>
    <name evidence="2" type="ORF">BLX24_22510</name>
</gene>
<dbReference type="EMBL" id="MORL01000017">
    <property type="protein sequence ID" value="OIN56939.1"/>
    <property type="molecule type" value="Genomic_DNA"/>
</dbReference>